<evidence type="ECO:0000256" key="4">
    <source>
        <dbReference type="ARBA" id="ARBA00047942"/>
    </source>
</evidence>
<reference evidence="7 8" key="1">
    <citation type="submission" date="2015-07" db="EMBL/GenBank/DDBJ databases">
        <authorList>
            <person name="Noorani M."/>
        </authorList>
    </citation>
    <scope>NUCLEOTIDE SEQUENCE [LARGE SCALE GENOMIC DNA]</scope>
    <source>
        <strain evidence="7 8">CECT 5088</strain>
    </source>
</reference>
<comment type="catalytic activity">
    <reaction evidence="4">
        <text>a 2'-deoxyadenosine in DNA + S-adenosyl-L-methionine = an N(6)-methyl-2'-deoxyadenosine in DNA + S-adenosyl-L-homocysteine + H(+)</text>
        <dbReference type="Rhea" id="RHEA:15197"/>
        <dbReference type="Rhea" id="RHEA-COMP:12418"/>
        <dbReference type="Rhea" id="RHEA-COMP:12419"/>
        <dbReference type="ChEBI" id="CHEBI:15378"/>
        <dbReference type="ChEBI" id="CHEBI:57856"/>
        <dbReference type="ChEBI" id="CHEBI:59789"/>
        <dbReference type="ChEBI" id="CHEBI:90615"/>
        <dbReference type="ChEBI" id="CHEBI:90616"/>
        <dbReference type="EC" id="2.1.1.72"/>
    </reaction>
</comment>
<name>A0A0M6XV60_9RHOB</name>
<evidence type="ECO:0000313" key="8">
    <source>
        <dbReference type="Proteomes" id="UP000048908"/>
    </source>
</evidence>
<feature type="domain" description="MmeI-like DNA-methyltransferase" evidence="6">
    <location>
        <begin position="105"/>
        <end position="144"/>
    </location>
</feature>
<dbReference type="AlphaFoldDB" id="A0A0M6XV60"/>
<dbReference type="Proteomes" id="UP000048908">
    <property type="component" value="Unassembled WGS sequence"/>
</dbReference>
<feature type="region of interest" description="Disordered" evidence="5">
    <location>
        <begin position="148"/>
        <end position="170"/>
    </location>
</feature>
<evidence type="ECO:0000313" key="7">
    <source>
        <dbReference type="EMBL" id="CTQ34658.1"/>
    </source>
</evidence>
<dbReference type="GO" id="GO:0032259">
    <property type="term" value="P:methylation"/>
    <property type="evidence" value="ECO:0007669"/>
    <property type="project" value="UniProtKB-KW"/>
</dbReference>
<sequence length="170" mass="19154">MSDLLEAAKLDWSDIDPSIPGTLFERGLDPAKRSQLGAHYTDRDKIMQIVTPVVVEPLRVRWAETRTRIEGLIREAPKETSKRLLQDREFAARTKTLKYPEGLHRAFRKRLAAYRVLDPACGSGNFLYLDLLAATDIEHRVKQPIFGRRQASGTSQRSGTPIAACGRMPP</sequence>
<evidence type="ECO:0000256" key="5">
    <source>
        <dbReference type="SAM" id="MobiDB-lite"/>
    </source>
</evidence>
<organism evidence="7 8">
    <name type="scientific">Jannaschia rubra</name>
    <dbReference type="NCBI Taxonomy" id="282197"/>
    <lineage>
        <taxon>Bacteria</taxon>
        <taxon>Pseudomonadati</taxon>
        <taxon>Pseudomonadota</taxon>
        <taxon>Alphaproteobacteria</taxon>
        <taxon>Rhodobacterales</taxon>
        <taxon>Roseobacteraceae</taxon>
        <taxon>Jannaschia</taxon>
    </lineage>
</organism>
<keyword evidence="2" id="KW-0489">Methyltransferase</keyword>
<dbReference type="InterPro" id="IPR050953">
    <property type="entry name" value="N4_N6_ade-DNA_methylase"/>
</dbReference>
<keyword evidence="3" id="KW-0808">Transferase</keyword>
<keyword evidence="8" id="KW-1185">Reference proteome</keyword>
<evidence type="ECO:0000256" key="2">
    <source>
        <dbReference type="ARBA" id="ARBA00022603"/>
    </source>
</evidence>
<dbReference type="PANTHER" id="PTHR33841">
    <property type="entry name" value="DNA METHYLTRANSFERASE YEEA-RELATED"/>
    <property type="match status" value="1"/>
</dbReference>
<dbReference type="EMBL" id="CXPG01000024">
    <property type="protein sequence ID" value="CTQ34658.1"/>
    <property type="molecule type" value="Genomic_DNA"/>
</dbReference>
<dbReference type="Pfam" id="PF20473">
    <property type="entry name" value="MmeI_Mtase"/>
    <property type="match status" value="1"/>
</dbReference>
<dbReference type="SUPFAM" id="SSF53335">
    <property type="entry name" value="S-adenosyl-L-methionine-dependent methyltransferases"/>
    <property type="match status" value="1"/>
</dbReference>
<dbReference type="InterPro" id="IPR029063">
    <property type="entry name" value="SAM-dependent_MTases_sf"/>
</dbReference>
<dbReference type="EC" id="2.1.1.72" evidence="1"/>
<evidence type="ECO:0000259" key="6">
    <source>
        <dbReference type="Pfam" id="PF20473"/>
    </source>
</evidence>
<proteinExistence type="predicted"/>
<protein>
    <recommendedName>
        <fullName evidence="1">site-specific DNA-methyltransferase (adenine-specific)</fullName>
        <ecNumber evidence="1">2.1.1.72</ecNumber>
    </recommendedName>
</protein>
<gene>
    <name evidence="7" type="ORF">JAN5088_03454</name>
</gene>
<accession>A0A0M6XV60</accession>
<dbReference type="Gene3D" id="3.40.50.150">
    <property type="entry name" value="Vaccinia Virus protein VP39"/>
    <property type="match status" value="1"/>
</dbReference>
<dbReference type="STRING" id="282197.SAMN04488517_10964"/>
<dbReference type="GO" id="GO:0009007">
    <property type="term" value="F:site-specific DNA-methyltransferase (adenine-specific) activity"/>
    <property type="evidence" value="ECO:0007669"/>
    <property type="project" value="UniProtKB-EC"/>
</dbReference>
<dbReference type="PANTHER" id="PTHR33841:SF1">
    <property type="entry name" value="DNA METHYLTRANSFERASE A"/>
    <property type="match status" value="1"/>
</dbReference>
<evidence type="ECO:0000256" key="3">
    <source>
        <dbReference type="ARBA" id="ARBA00022679"/>
    </source>
</evidence>
<evidence type="ECO:0000256" key="1">
    <source>
        <dbReference type="ARBA" id="ARBA00011900"/>
    </source>
</evidence>
<dbReference type="InterPro" id="IPR046816">
    <property type="entry name" value="MmeI_Mtase"/>
</dbReference>